<dbReference type="EMBL" id="BKCJ010008670">
    <property type="protein sequence ID" value="GEU83371.1"/>
    <property type="molecule type" value="Genomic_DNA"/>
</dbReference>
<accession>A0A6L2NB20</accession>
<proteinExistence type="predicted"/>
<comment type="caution">
    <text evidence="1">The sequence shown here is derived from an EMBL/GenBank/DDBJ whole genome shotgun (WGS) entry which is preliminary data.</text>
</comment>
<dbReference type="AlphaFoldDB" id="A0A6L2NB20"/>
<name>A0A6L2NB20_TANCI</name>
<evidence type="ECO:0000313" key="1">
    <source>
        <dbReference type="EMBL" id="GEU83371.1"/>
    </source>
</evidence>
<sequence length="210" mass="23282">MVSWGIRLELAPVENDKKRTYLPPACYTMSTVKKTQFCKCLHNIKVPSSYSVNIKSLVSMKDCKLQGMKSPDCHVLMAHMIPIAICGVKGISVPQSRHVGRLHGFGKRHILGVDNVVNEDEYDQFDELPPFSEGIPPIDGETTYLRSDHDEGLWVDTAGAKRSSCIIENLICLAHIVIVVEMGDDVLVRHDIGQSLWLGTPNNLTTSLSP</sequence>
<gene>
    <name evidence="1" type="ORF">Tci_055349</name>
</gene>
<reference evidence="1" key="1">
    <citation type="journal article" date="2019" name="Sci. Rep.">
        <title>Draft genome of Tanacetum cinerariifolium, the natural source of mosquito coil.</title>
        <authorList>
            <person name="Yamashiro T."/>
            <person name="Shiraishi A."/>
            <person name="Satake H."/>
            <person name="Nakayama K."/>
        </authorList>
    </citation>
    <scope>NUCLEOTIDE SEQUENCE</scope>
</reference>
<protein>
    <submittedName>
        <fullName evidence="1">Uncharacterized protein</fullName>
    </submittedName>
</protein>
<organism evidence="1">
    <name type="scientific">Tanacetum cinerariifolium</name>
    <name type="common">Dalmatian daisy</name>
    <name type="synonym">Chrysanthemum cinerariifolium</name>
    <dbReference type="NCBI Taxonomy" id="118510"/>
    <lineage>
        <taxon>Eukaryota</taxon>
        <taxon>Viridiplantae</taxon>
        <taxon>Streptophyta</taxon>
        <taxon>Embryophyta</taxon>
        <taxon>Tracheophyta</taxon>
        <taxon>Spermatophyta</taxon>
        <taxon>Magnoliopsida</taxon>
        <taxon>eudicotyledons</taxon>
        <taxon>Gunneridae</taxon>
        <taxon>Pentapetalae</taxon>
        <taxon>asterids</taxon>
        <taxon>campanulids</taxon>
        <taxon>Asterales</taxon>
        <taxon>Asteraceae</taxon>
        <taxon>Asteroideae</taxon>
        <taxon>Anthemideae</taxon>
        <taxon>Anthemidinae</taxon>
        <taxon>Tanacetum</taxon>
    </lineage>
</organism>